<feature type="domain" description="Polysaccharide export protein N-terminal" evidence="2">
    <location>
        <begin position="27"/>
        <end position="102"/>
    </location>
</feature>
<evidence type="ECO:0000313" key="4">
    <source>
        <dbReference type="EMBL" id="VAX19866.1"/>
    </source>
</evidence>
<dbReference type="InterPro" id="IPR003715">
    <property type="entry name" value="Poly_export_N"/>
</dbReference>
<dbReference type="PANTHER" id="PTHR33619">
    <property type="entry name" value="POLYSACCHARIDE EXPORT PROTEIN GFCE-RELATED"/>
    <property type="match status" value="1"/>
</dbReference>
<evidence type="ECO:0000256" key="1">
    <source>
        <dbReference type="ARBA" id="ARBA00022729"/>
    </source>
</evidence>
<organism evidence="4">
    <name type="scientific">hydrothermal vent metagenome</name>
    <dbReference type="NCBI Taxonomy" id="652676"/>
    <lineage>
        <taxon>unclassified sequences</taxon>
        <taxon>metagenomes</taxon>
        <taxon>ecological metagenomes</taxon>
    </lineage>
</organism>
<dbReference type="AlphaFoldDB" id="A0A3B1BND6"/>
<dbReference type="GO" id="GO:0015159">
    <property type="term" value="F:polysaccharide transmembrane transporter activity"/>
    <property type="evidence" value="ECO:0007669"/>
    <property type="project" value="InterPro"/>
</dbReference>
<accession>A0A3B1BND6</accession>
<evidence type="ECO:0000259" key="2">
    <source>
        <dbReference type="Pfam" id="PF02563"/>
    </source>
</evidence>
<name>A0A3B1BND6_9ZZZZ</name>
<dbReference type="Pfam" id="PF02563">
    <property type="entry name" value="Poly_export"/>
    <property type="match status" value="1"/>
</dbReference>
<dbReference type="InterPro" id="IPR049712">
    <property type="entry name" value="Poly_export"/>
</dbReference>
<evidence type="ECO:0000259" key="3">
    <source>
        <dbReference type="Pfam" id="PF10531"/>
    </source>
</evidence>
<dbReference type="EMBL" id="UOGC01000097">
    <property type="protein sequence ID" value="VAX19866.1"/>
    <property type="molecule type" value="Genomic_DNA"/>
</dbReference>
<feature type="domain" description="Soluble ligand binding" evidence="3">
    <location>
        <begin position="108"/>
        <end position="151"/>
    </location>
</feature>
<gene>
    <name evidence="4" type="ORF">MNBD_NITROSPINAE01-84</name>
</gene>
<protein>
    <submittedName>
        <fullName evidence="4">Uncharacterized protein</fullName>
    </submittedName>
</protein>
<reference evidence="4" key="1">
    <citation type="submission" date="2018-06" db="EMBL/GenBank/DDBJ databases">
        <authorList>
            <person name="Zhirakovskaya E."/>
        </authorList>
    </citation>
    <scope>NUCLEOTIDE SEQUENCE</scope>
</reference>
<dbReference type="Gene3D" id="3.30.1950.10">
    <property type="entry name" value="wza like domain"/>
    <property type="match status" value="1"/>
</dbReference>
<dbReference type="InterPro" id="IPR019554">
    <property type="entry name" value="Soluble_ligand-bd"/>
</dbReference>
<sequence length="180" mass="19565">MEQKQKFLLLFFAFLLFSPPVSIAGADSNEYLIGSGDLLSITVFGEEELSLEKVRVASNGTISFPLLGEVSANGLTSKKLEQRLTGFLLDGYLKKPEVVVSILEYRLFYVYGEVKKPGGFNFVHGLTVQKAIALAGGFTPRASERKITLAHEGAGDATDKVKLEDPVLPGDVMFVGESIF</sequence>
<proteinExistence type="predicted"/>
<dbReference type="PANTHER" id="PTHR33619:SF3">
    <property type="entry name" value="POLYSACCHARIDE EXPORT PROTEIN GFCE-RELATED"/>
    <property type="match status" value="1"/>
</dbReference>
<dbReference type="Pfam" id="PF10531">
    <property type="entry name" value="SLBB"/>
    <property type="match status" value="1"/>
</dbReference>
<keyword evidence="1" id="KW-0732">Signal</keyword>